<keyword evidence="1" id="KW-1133">Transmembrane helix</keyword>
<sequence>MDLTKGYCLHGEMDKTNEIFEQMVSKDVLSNVECHWSVLSMIICFKGEYFVSMVNFFGILIDDSNSELLFLLLFFDLFIYLAIHCSCRGNIDNFSRETYNYRA</sequence>
<keyword evidence="1" id="KW-0472">Membrane</keyword>
<name>A0A2P5FUP5_TREOI</name>
<dbReference type="OrthoDB" id="10347443at2759"/>
<dbReference type="InParanoid" id="A0A2P5FUP5"/>
<accession>A0A2P5FUP5</accession>
<feature type="transmembrane region" description="Helical" evidence="1">
    <location>
        <begin position="36"/>
        <end position="61"/>
    </location>
</feature>
<keyword evidence="3" id="KW-1185">Reference proteome</keyword>
<feature type="non-terminal residue" evidence="2">
    <location>
        <position position="103"/>
    </location>
</feature>
<comment type="caution">
    <text evidence="2">The sequence shown here is derived from an EMBL/GenBank/DDBJ whole genome shotgun (WGS) entry which is preliminary data.</text>
</comment>
<protein>
    <submittedName>
        <fullName evidence="2">Pentatricopeptide repeat</fullName>
    </submittedName>
</protein>
<proteinExistence type="predicted"/>
<evidence type="ECO:0000313" key="2">
    <source>
        <dbReference type="EMBL" id="POO01506.1"/>
    </source>
</evidence>
<reference evidence="3" key="1">
    <citation type="submission" date="2016-06" db="EMBL/GenBank/DDBJ databases">
        <title>Parallel loss of symbiosis genes in relatives of nitrogen-fixing non-legume Parasponia.</title>
        <authorList>
            <person name="Van Velzen R."/>
            <person name="Holmer R."/>
            <person name="Bu F."/>
            <person name="Rutten L."/>
            <person name="Van Zeijl A."/>
            <person name="Liu W."/>
            <person name="Santuari L."/>
            <person name="Cao Q."/>
            <person name="Sharma T."/>
            <person name="Shen D."/>
            <person name="Roswanjaya Y."/>
            <person name="Wardhani T."/>
            <person name="Kalhor M.S."/>
            <person name="Jansen J."/>
            <person name="Van den Hoogen J."/>
            <person name="Gungor B."/>
            <person name="Hartog M."/>
            <person name="Hontelez J."/>
            <person name="Verver J."/>
            <person name="Yang W.-C."/>
            <person name="Schijlen E."/>
            <person name="Repin R."/>
            <person name="Schilthuizen M."/>
            <person name="Schranz E."/>
            <person name="Heidstra R."/>
            <person name="Miyata K."/>
            <person name="Fedorova E."/>
            <person name="Kohlen W."/>
            <person name="Bisseling T."/>
            <person name="Smit S."/>
            <person name="Geurts R."/>
        </authorList>
    </citation>
    <scope>NUCLEOTIDE SEQUENCE [LARGE SCALE GENOMIC DNA]</scope>
    <source>
        <strain evidence="3">cv. RG33-2</strain>
    </source>
</reference>
<evidence type="ECO:0000313" key="3">
    <source>
        <dbReference type="Proteomes" id="UP000237000"/>
    </source>
</evidence>
<organism evidence="2 3">
    <name type="scientific">Trema orientale</name>
    <name type="common">Charcoal tree</name>
    <name type="synonym">Celtis orientalis</name>
    <dbReference type="NCBI Taxonomy" id="63057"/>
    <lineage>
        <taxon>Eukaryota</taxon>
        <taxon>Viridiplantae</taxon>
        <taxon>Streptophyta</taxon>
        <taxon>Embryophyta</taxon>
        <taxon>Tracheophyta</taxon>
        <taxon>Spermatophyta</taxon>
        <taxon>Magnoliopsida</taxon>
        <taxon>eudicotyledons</taxon>
        <taxon>Gunneridae</taxon>
        <taxon>Pentapetalae</taxon>
        <taxon>rosids</taxon>
        <taxon>fabids</taxon>
        <taxon>Rosales</taxon>
        <taxon>Cannabaceae</taxon>
        <taxon>Trema</taxon>
    </lineage>
</organism>
<dbReference type="EMBL" id="JXTC01000008">
    <property type="protein sequence ID" value="POO01506.1"/>
    <property type="molecule type" value="Genomic_DNA"/>
</dbReference>
<feature type="transmembrane region" description="Helical" evidence="1">
    <location>
        <begin position="68"/>
        <end position="83"/>
    </location>
</feature>
<gene>
    <name evidence="2" type="ORF">TorRG33x02_028130</name>
</gene>
<dbReference type="Proteomes" id="UP000237000">
    <property type="component" value="Unassembled WGS sequence"/>
</dbReference>
<dbReference type="AlphaFoldDB" id="A0A2P5FUP5"/>
<keyword evidence="1" id="KW-0812">Transmembrane</keyword>
<evidence type="ECO:0000256" key="1">
    <source>
        <dbReference type="SAM" id="Phobius"/>
    </source>
</evidence>